<gene>
    <name evidence="4" type="ORF">A5708_07130</name>
</gene>
<dbReference type="SUPFAM" id="SSF46689">
    <property type="entry name" value="Homeodomain-like"/>
    <property type="match status" value="1"/>
</dbReference>
<evidence type="ECO:0000256" key="2">
    <source>
        <dbReference type="PROSITE-ProRule" id="PRU00335"/>
    </source>
</evidence>
<evidence type="ECO:0000313" key="5">
    <source>
        <dbReference type="Proteomes" id="UP000091846"/>
    </source>
</evidence>
<keyword evidence="1 2" id="KW-0238">DNA-binding</keyword>
<evidence type="ECO:0000259" key="3">
    <source>
        <dbReference type="PROSITE" id="PS50977"/>
    </source>
</evidence>
<dbReference type="PROSITE" id="PS50977">
    <property type="entry name" value="HTH_TETR_2"/>
    <property type="match status" value="1"/>
</dbReference>
<proteinExistence type="predicted"/>
<sequence length="224" mass="24569">MPRRRDGQERRRELCDAAIEVLGQHGSRGLTHQQVDRCAGVAEGTTSYYYRTREALLRGVGHRVADIDRANLESLLSDIPGTSRPFARLAQLVMMQSDGQGLMLNKARHELLLASTRDQELVEISRDFTIRVFALAADAIAGLQLASEDRDLRDKQTTAVMTVIAGLFTRFISGDTSLGDPVEVEELLESVVAGIAITHGAATSVDRAAAAVVEARSSRTRRRR</sequence>
<evidence type="ECO:0000313" key="4">
    <source>
        <dbReference type="EMBL" id="OBI37135.1"/>
    </source>
</evidence>
<name>A0A1A2YGR3_9MYCO</name>
<dbReference type="GO" id="GO:0003700">
    <property type="term" value="F:DNA-binding transcription factor activity"/>
    <property type="evidence" value="ECO:0007669"/>
    <property type="project" value="TreeGrafter"/>
</dbReference>
<dbReference type="PANTHER" id="PTHR30055">
    <property type="entry name" value="HTH-TYPE TRANSCRIPTIONAL REGULATOR RUTR"/>
    <property type="match status" value="1"/>
</dbReference>
<dbReference type="Proteomes" id="UP000091846">
    <property type="component" value="Unassembled WGS sequence"/>
</dbReference>
<dbReference type="EMBL" id="LZKI01000162">
    <property type="protein sequence ID" value="OBI37135.1"/>
    <property type="molecule type" value="Genomic_DNA"/>
</dbReference>
<feature type="DNA-binding region" description="H-T-H motif" evidence="2">
    <location>
        <begin position="31"/>
        <end position="50"/>
    </location>
</feature>
<accession>A0A1A2YGR3</accession>
<organism evidence="4 5">
    <name type="scientific">Mycobacterium colombiense</name>
    <dbReference type="NCBI Taxonomy" id="339268"/>
    <lineage>
        <taxon>Bacteria</taxon>
        <taxon>Bacillati</taxon>
        <taxon>Actinomycetota</taxon>
        <taxon>Actinomycetes</taxon>
        <taxon>Mycobacteriales</taxon>
        <taxon>Mycobacteriaceae</taxon>
        <taxon>Mycobacterium</taxon>
        <taxon>Mycobacterium avium complex (MAC)</taxon>
    </lineage>
</organism>
<dbReference type="Pfam" id="PF00440">
    <property type="entry name" value="TetR_N"/>
    <property type="match status" value="1"/>
</dbReference>
<dbReference type="InterPro" id="IPR050109">
    <property type="entry name" value="HTH-type_TetR-like_transc_reg"/>
</dbReference>
<dbReference type="InterPro" id="IPR009057">
    <property type="entry name" value="Homeodomain-like_sf"/>
</dbReference>
<dbReference type="InterPro" id="IPR001647">
    <property type="entry name" value="HTH_TetR"/>
</dbReference>
<reference evidence="4 5" key="1">
    <citation type="submission" date="2016-06" db="EMBL/GenBank/DDBJ databases">
        <authorList>
            <person name="Kjaerup R.B."/>
            <person name="Dalgaard T.S."/>
            <person name="Juul-Madsen H.R."/>
        </authorList>
    </citation>
    <scope>NUCLEOTIDE SEQUENCE [LARGE SCALE GENOMIC DNA]</scope>
    <source>
        <strain evidence="4 5">E1334</strain>
    </source>
</reference>
<evidence type="ECO:0000256" key="1">
    <source>
        <dbReference type="ARBA" id="ARBA00023125"/>
    </source>
</evidence>
<dbReference type="PANTHER" id="PTHR30055:SF226">
    <property type="entry name" value="HTH-TYPE TRANSCRIPTIONAL REGULATOR PKSA"/>
    <property type="match status" value="1"/>
</dbReference>
<dbReference type="AlphaFoldDB" id="A0A1A2YGR3"/>
<protein>
    <submittedName>
        <fullName evidence="4">TetR family transcriptional regulator</fullName>
    </submittedName>
</protein>
<dbReference type="GO" id="GO:0000976">
    <property type="term" value="F:transcription cis-regulatory region binding"/>
    <property type="evidence" value="ECO:0007669"/>
    <property type="project" value="TreeGrafter"/>
</dbReference>
<comment type="caution">
    <text evidence="4">The sequence shown here is derived from an EMBL/GenBank/DDBJ whole genome shotgun (WGS) entry which is preliminary data.</text>
</comment>
<feature type="domain" description="HTH tetR-type" evidence="3">
    <location>
        <begin position="8"/>
        <end position="68"/>
    </location>
</feature>
<dbReference type="Gene3D" id="1.10.357.10">
    <property type="entry name" value="Tetracycline Repressor, domain 2"/>
    <property type="match status" value="1"/>
</dbReference>